<evidence type="ECO:0000256" key="1">
    <source>
        <dbReference type="SAM" id="MobiDB-lite"/>
    </source>
</evidence>
<reference evidence="2" key="1">
    <citation type="submission" date="2020-03" db="EMBL/GenBank/DDBJ databases">
        <title>Site-based positive gene gene selection in Geosmithia morbida across the United States reveals a broad range of putative effectors and factors for local host and environmental adapation.</title>
        <authorList>
            <person name="Onufrak A."/>
            <person name="Murdoch R.W."/>
            <person name="Gazis R."/>
            <person name="Huff M."/>
            <person name="Staton M."/>
            <person name="Klingeman W."/>
            <person name="Hadziabdic D."/>
        </authorList>
    </citation>
    <scope>NUCLEOTIDE SEQUENCE</scope>
    <source>
        <strain evidence="2">1262</strain>
    </source>
</reference>
<sequence length="277" mass="31340">MSAYYSNDSRSRPPHGRADSPERPSSRDSYTRESMHLEPPPPSYRSSSRPRSVTPDGRELVARRRSSSIAYSDNYDDDDGTISVSRSTSYSRGGRDYDDGREDEADEDRMRQARKMVKNNFSNSTVGIGASLVGALAGGYVAREASERFAENRRRSGDSRGSKGSQGSRNRQNSETDKEEERIRLATTILGAAIGGLGANALTRRYENSRDVADIRQRAWDDSYGRDEGESSRYSADRKSSSRRSLEDRGRDDYYGNDYYDERPYDRRYADKRLHPS</sequence>
<feature type="compositionally biased region" description="Basic and acidic residues" evidence="1">
    <location>
        <begin position="147"/>
        <end position="161"/>
    </location>
</feature>
<dbReference type="AlphaFoldDB" id="A0A9P4YR03"/>
<feature type="compositionally biased region" description="Basic and acidic residues" evidence="1">
    <location>
        <begin position="16"/>
        <end position="36"/>
    </location>
</feature>
<evidence type="ECO:0000313" key="2">
    <source>
        <dbReference type="EMBL" id="KAF4120972.1"/>
    </source>
</evidence>
<feature type="compositionally biased region" description="Polar residues" evidence="1">
    <location>
        <begin position="82"/>
        <end position="91"/>
    </location>
</feature>
<feature type="compositionally biased region" description="Low complexity" evidence="1">
    <location>
        <begin position="162"/>
        <end position="171"/>
    </location>
</feature>
<feature type="region of interest" description="Disordered" evidence="1">
    <location>
        <begin position="147"/>
        <end position="183"/>
    </location>
</feature>
<accession>A0A9P4YR03</accession>
<feature type="region of interest" description="Disordered" evidence="1">
    <location>
        <begin position="1"/>
        <end position="109"/>
    </location>
</feature>
<dbReference type="GeneID" id="55968688"/>
<keyword evidence="3" id="KW-1185">Reference proteome</keyword>
<dbReference type="OrthoDB" id="4779214at2759"/>
<comment type="caution">
    <text evidence="2">The sequence shown here is derived from an EMBL/GenBank/DDBJ whole genome shotgun (WGS) entry which is preliminary data.</text>
</comment>
<dbReference type="Proteomes" id="UP000749293">
    <property type="component" value="Unassembled WGS sequence"/>
</dbReference>
<name>A0A9P4YR03_9HYPO</name>
<dbReference type="EMBL" id="JAANYQ010000014">
    <property type="protein sequence ID" value="KAF4120972.1"/>
    <property type="molecule type" value="Genomic_DNA"/>
</dbReference>
<feature type="compositionally biased region" description="Basic and acidic residues" evidence="1">
    <location>
        <begin position="172"/>
        <end position="183"/>
    </location>
</feature>
<evidence type="ECO:0000313" key="3">
    <source>
        <dbReference type="Proteomes" id="UP000749293"/>
    </source>
</evidence>
<organism evidence="2 3">
    <name type="scientific">Geosmithia morbida</name>
    <dbReference type="NCBI Taxonomy" id="1094350"/>
    <lineage>
        <taxon>Eukaryota</taxon>
        <taxon>Fungi</taxon>
        <taxon>Dikarya</taxon>
        <taxon>Ascomycota</taxon>
        <taxon>Pezizomycotina</taxon>
        <taxon>Sordariomycetes</taxon>
        <taxon>Hypocreomycetidae</taxon>
        <taxon>Hypocreales</taxon>
        <taxon>Bionectriaceae</taxon>
        <taxon>Geosmithia</taxon>
    </lineage>
</organism>
<dbReference type="RefSeq" id="XP_035319624.1">
    <property type="nucleotide sequence ID" value="XM_035464438.1"/>
</dbReference>
<proteinExistence type="predicted"/>
<protein>
    <submittedName>
        <fullName evidence="2">Uncharacterized protein</fullName>
    </submittedName>
</protein>
<feature type="region of interest" description="Disordered" evidence="1">
    <location>
        <begin position="217"/>
        <end position="277"/>
    </location>
</feature>
<gene>
    <name evidence="2" type="ORF">GMORB2_2458</name>
</gene>